<reference evidence="1 2" key="1">
    <citation type="submission" date="2014-03" db="EMBL/GenBank/DDBJ databases">
        <title>Draft genome sequence of the Serratia grimesii strain a2.</title>
        <authorList>
            <person name="Toymentseva A."/>
            <person name="Kazakov S."/>
            <person name="Giliazeva A."/>
            <person name="Ismagilova R."/>
            <person name="Shah R."/>
            <person name="Sharipova M."/>
            <person name="Khaitlina S."/>
            <person name="Mardanova A."/>
        </authorList>
    </citation>
    <scope>NUCLEOTIDE SEQUENCE [LARGE SCALE GENOMIC DNA]</scope>
    <source>
        <strain evidence="1 2">A2</strain>
    </source>
</reference>
<accession>A0ABR4UCV8</accession>
<gene>
    <name evidence="1" type="ORF">CR62_13330</name>
</gene>
<keyword evidence="2" id="KW-1185">Reference proteome</keyword>
<proteinExistence type="predicted"/>
<protein>
    <submittedName>
        <fullName evidence="1">Uncharacterized protein</fullName>
    </submittedName>
</protein>
<dbReference type="Proteomes" id="UP000028721">
    <property type="component" value="Unassembled WGS sequence"/>
</dbReference>
<comment type="caution">
    <text evidence="1">The sequence shown here is derived from an EMBL/GenBank/DDBJ whole genome shotgun (WGS) entry which is preliminary data.</text>
</comment>
<name>A0ABR4UCV8_9GAMM</name>
<evidence type="ECO:0000313" key="1">
    <source>
        <dbReference type="EMBL" id="KFB89863.1"/>
    </source>
</evidence>
<organism evidence="1 2">
    <name type="scientific">Serratia grimesii</name>
    <dbReference type="NCBI Taxonomy" id="82995"/>
    <lineage>
        <taxon>Bacteria</taxon>
        <taxon>Pseudomonadati</taxon>
        <taxon>Pseudomonadota</taxon>
        <taxon>Gammaproteobacteria</taxon>
        <taxon>Enterobacterales</taxon>
        <taxon>Yersiniaceae</taxon>
        <taxon>Serratia</taxon>
    </lineage>
</organism>
<dbReference type="EMBL" id="JGVP01000003">
    <property type="protein sequence ID" value="KFB89863.1"/>
    <property type="molecule type" value="Genomic_DNA"/>
</dbReference>
<evidence type="ECO:0000313" key="2">
    <source>
        <dbReference type="Proteomes" id="UP000028721"/>
    </source>
</evidence>
<sequence length="80" mass="8934">MGPPKVCGDPGALRYEQAMTDGVIADPSLRWHDPDQVQRVRLAPSQPVTGHPSEEPVIRYLLFDYNDRAVELGCNKGVFR</sequence>